<feature type="chain" id="PRO_5046803819" evidence="1">
    <location>
        <begin position="30"/>
        <end position="82"/>
    </location>
</feature>
<dbReference type="GeneID" id="131804038"/>
<dbReference type="Proteomes" id="UP001652621">
    <property type="component" value="Unplaced"/>
</dbReference>
<accession>A0ABM3V918</accession>
<reference evidence="3" key="1">
    <citation type="submission" date="2025-08" db="UniProtKB">
        <authorList>
            <consortium name="RefSeq"/>
        </authorList>
    </citation>
    <scope>IDENTIFICATION</scope>
    <source>
        <strain evidence="3">Aabys</strain>
        <tissue evidence="3">Whole body</tissue>
    </source>
</reference>
<proteinExistence type="predicted"/>
<gene>
    <name evidence="3" type="primary">LOC131804038</name>
</gene>
<evidence type="ECO:0000313" key="2">
    <source>
        <dbReference type="Proteomes" id="UP001652621"/>
    </source>
</evidence>
<evidence type="ECO:0000256" key="1">
    <source>
        <dbReference type="SAM" id="SignalP"/>
    </source>
</evidence>
<evidence type="ECO:0000313" key="3">
    <source>
        <dbReference type="RefSeq" id="XP_058982276.1"/>
    </source>
</evidence>
<keyword evidence="2" id="KW-1185">Reference proteome</keyword>
<organism evidence="2 3">
    <name type="scientific">Musca domestica</name>
    <name type="common">House fly</name>
    <dbReference type="NCBI Taxonomy" id="7370"/>
    <lineage>
        <taxon>Eukaryota</taxon>
        <taxon>Metazoa</taxon>
        <taxon>Ecdysozoa</taxon>
        <taxon>Arthropoda</taxon>
        <taxon>Hexapoda</taxon>
        <taxon>Insecta</taxon>
        <taxon>Pterygota</taxon>
        <taxon>Neoptera</taxon>
        <taxon>Endopterygota</taxon>
        <taxon>Diptera</taxon>
        <taxon>Brachycera</taxon>
        <taxon>Muscomorpha</taxon>
        <taxon>Muscoidea</taxon>
        <taxon>Muscidae</taxon>
        <taxon>Musca</taxon>
    </lineage>
</organism>
<sequence>MPFLSISRSFLLVLIAILSVIFILPQVESKPQLEHGSPLAPGGRFPFTVNMAIPPRDPKLPPIVRPEIVPIHEDNGEMPPAK</sequence>
<feature type="signal peptide" evidence="1">
    <location>
        <begin position="1"/>
        <end position="29"/>
    </location>
</feature>
<keyword evidence="1" id="KW-0732">Signal</keyword>
<dbReference type="RefSeq" id="XP_058982276.1">
    <property type="nucleotide sequence ID" value="XM_059126293.1"/>
</dbReference>
<name>A0ABM3V918_MUSDO</name>
<protein>
    <submittedName>
        <fullName evidence="3">Uncharacterized protein LOC131804038</fullName>
    </submittedName>
</protein>